<gene>
    <name evidence="1" type="ORF">SCHPADRAFT_946244</name>
</gene>
<dbReference type="AlphaFoldDB" id="A0A0H2R9S7"/>
<proteinExistence type="predicted"/>
<protein>
    <submittedName>
        <fullName evidence="1">Uncharacterized protein</fullName>
    </submittedName>
</protein>
<keyword evidence="2" id="KW-1185">Reference proteome</keyword>
<evidence type="ECO:0000313" key="1">
    <source>
        <dbReference type="EMBL" id="KLO06263.1"/>
    </source>
</evidence>
<name>A0A0H2R9S7_9AGAM</name>
<reference evidence="1 2" key="1">
    <citation type="submission" date="2015-04" db="EMBL/GenBank/DDBJ databases">
        <title>Complete genome sequence of Schizopora paradoxa KUC8140, a cosmopolitan wood degrader in East Asia.</title>
        <authorList>
            <consortium name="DOE Joint Genome Institute"/>
            <person name="Min B."/>
            <person name="Park H."/>
            <person name="Jang Y."/>
            <person name="Kim J.-J."/>
            <person name="Kim K.H."/>
            <person name="Pangilinan J."/>
            <person name="Lipzen A."/>
            <person name="Riley R."/>
            <person name="Grigoriev I.V."/>
            <person name="Spatafora J.W."/>
            <person name="Choi I.-G."/>
        </authorList>
    </citation>
    <scope>NUCLEOTIDE SEQUENCE [LARGE SCALE GENOMIC DNA]</scope>
    <source>
        <strain evidence="1 2">KUC8140</strain>
    </source>
</reference>
<organism evidence="1 2">
    <name type="scientific">Schizopora paradoxa</name>
    <dbReference type="NCBI Taxonomy" id="27342"/>
    <lineage>
        <taxon>Eukaryota</taxon>
        <taxon>Fungi</taxon>
        <taxon>Dikarya</taxon>
        <taxon>Basidiomycota</taxon>
        <taxon>Agaricomycotina</taxon>
        <taxon>Agaricomycetes</taxon>
        <taxon>Hymenochaetales</taxon>
        <taxon>Schizoporaceae</taxon>
        <taxon>Schizopora</taxon>
    </lineage>
</organism>
<accession>A0A0H2R9S7</accession>
<dbReference type="EMBL" id="KQ086222">
    <property type="protein sequence ID" value="KLO06263.1"/>
    <property type="molecule type" value="Genomic_DNA"/>
</dbReference>
<sequence>MSSDIVDKETLHQILIGREKLMKLSYDFGALVLFTSHQCGAEACLRARRQLLESWTYDPFDDLTTRKLPIEAVRSGLKVMCDQQKYPCVCKACFDRSARAREDFKVTFWSNLPSIFGLGSWDEVLADN</sequence>
<dbReference type="InParanoid" id="A0A0H2R9S7"/>
<evidence type="ECO:0000313" key="2">
    <source>
        <dbReference type="Proteomes" id="UP000053477"/>
    </source>
</evidence>
<dbReference type="Proteomes" id="UP000053477">
    <property type="component" value="Unassembled WGS sequence"/>
</dbReference>